<evidence type="ECO:0000313" key="2">
    <source>
        <dbReference type="EMBL" id="PLW25457.1"/>
    </source>
</evidence>
<evidence type="ECO:0000313" key="4">
    <source>
        <dbReference type="Proteomes" id="UP000235388"/>
    </source>
</evidence>
<sequence length="186" mass="21208">MLTDFTNAENRLILIGEVDLLNESHAPEQRQRADAALRHLAVDRRNEIWIVGSNPVNTVEETYGRIPHLNLAGLNGSELSQHNRESVVFTDAGRIEALEGEARRIFSALNLGVPDASKGTYSFSCFVPLEKDGQSYNPKYSKLAYELQKVMTHNPEYQDYKFRIRYELDGNGCLYQIEKKNLTREC</sequence>
<comment type="caution">
    <text evidence="1">The sequence shown here is derived from an EMBL/GenBank/DDBJ whole genome shotgun (WGS) entry which is preliminary data.</text>
</comment>
<gene>
    <name evidence="2" type="ORF">PCANC_24566</name>
    <name evidence="3" type="ORF">PCASD_13109</name>
    <name evidence="1" type="ORF">PCASD_24851</name>
</gene>
<dbReference type="Proteomes" id="UP000235392">
    <property type="component" value="Unassembled WGS sequence"/>
</dbReference>
<dbReference type="AlphaFoldDB" id="A0A2N5S3M4"/>
<name>A0A2N5S3M4_9BASI</name>
<organism evidence="1 5">
    <name type="scientific">Puccinia coronata f. sp. avenae</name>
    <dbReference type="NCBI Taxonomy" id="200324"/>
    <lineage>
        <taxon>Eukaryota</taxon>
        <taxon>Fungi</taxon>
        <taxon>Dikarya</taxon>
        <taxon>Basidiomycota</taxon>
        <taxon>Pucciniomycotina</taxon>
        <taxon>Pucciniomycetes</taxon>
        <taxon>Pucciniales</taxon>
        <taxon>Pucciniaceae</taxon>
        <taxon>Puccinia</taxon>
    </lineage>
</organism>
<dbReference type="EMBL" id="PGCI01000173">
    <property type="protein sequence ID" value="PLW35707.1"/>
    <property type="molecule type" value="Genomic_DNA"/>
</dbReference>
<dbReference type="EMBL" id="PGCJ01000615">
    <property type="protein sequence ID" value="PLW25457.1"/>
    <property type="molecule type" value="Genomic_DNA"/>
</dbReference>
<accession>A0A2N5S3M4</accession>
<reference evidence="4 5" key="1">
    <citation type="submission" date="2017-11" db="EMBL/GenBank/DDBJ databases">
        <title>De novo assembly and phasing of dikaryotic genomes from two isolates of Puccinia coronata f. sp. avenae, the causal agent of oat crown rust.</title>
        <authorList>
            <person name="Miller M.E."/>
            <person name="Zhang Y."/>
            <person name="Omidvar V."/>
            <person name="Sperschneider J."/>
            <person name="Schwessinger B."/>
            <person name="Raley C."/>
            <person name="Palmer J.M."/>
            <person name="Garnica D."/>
            <person name="Upadhyaya N."/>
            <person name="Rathjen J."/>
            <person name="Taylor J.M."/>
            <person name="Park R.F."/>
            <person name="Dodds P.N."/>
            <person name="Hirsch C.D."/>
            <person name="Kianian S.F."/>
            <person name="Figueroa M."/>
        </authorList>
    </citation>
    <scope>NUCLEOTIDE SEQUENCE [LARGE SCALE GENOMIC DNA]</scope>
    <source>
        <strain evidence="2">12NC29</strain>
        <strain evidence="1">12SD80</strain>
    </source>
</reference>
<proteinExistence type="predicted"/>
<protein>
    <submittedName>
        <fullName evidence="1">Uncharacterized protein</fullName>
    </submittedName>
</protein>
<evidence type="ECO:0000313" key="3">
    <source>
        <dbReference type="EMBL" id="PLW35707.1"/>
    </source>
</evidence>
<keyword evidence="4" id="KW-1185">Reference proteome</keyword>
<evidence type="ECO:0000313" key="5">
    <source>
        <dbReference type="Proteomes" id="UP000235392"/>
    </source>
</evidence>
<dbReference type="Proteomes" id="UP000235388">
    <property type="component" value="Unassembled WGS sequence"/>
</dbReference>
<dbReference type="EMBL" id="PGCI01001100">
    <property type="protein sequence ID" value="PLW07865.1"/>
    <property type="molecule type" value="Genomic_DNA"/>
</dbReference>
<evidence type="ECO:0000313" key="1">
    <source>
        <dbReference type="EMBL" id="PLW07865.1"/>
    </source>
</evidence>